<evidence type="ECO:0000313" key="3">
    <source>
        <dbReference type="EMBL" id="MFC3996904.1"/>
    </source>
</evidence>
<dbReference type="Proteomes" id="UP001595847">
    <property type="component" value="Unassembled WGS sequence"/>
</dbReference>
<comment type="caution">
    <text evidence="3">The sequence shown here is derived from an EMBL/GenBank/DDBJ whole genome shotgun (WGS) entry which is preliminary data.</text>
</comment>
<gene>
    <name evidence="3" type="ORF">ACFOVU_13320</name>
</gene>
<evidence type="ECO:0000259" key="1">
    <source>
        <dbReference type="Pfam" id="PF18082"/>
    </source>
</evidence>
<dbReference type="RefSeq" id="WP_378533372.1">
    <property type="nucleotide sequence ID" value="NZ_JBHSBH010000008.1"/>
</dbReference>
<accession>A0ABV8FN90</accession>
<dbReference type="InterPro" id="IPR041644">
    <property type="entry name" value="GNAT_C"/>
</dbReference>
<sequence>MDAAAVVDRLGLDESVRGWLEEAAALPLPEGGVPLPGRAGAAAALAPFAPAERDAAELLEAWPDPTWPLEAWWLLERMYARVAADIAADRREWRAWPNLVAAEDVRARCAVVYALAAAVPLLDAVYDRHGIPPQVRSATLGDIGRHIGHTRAMFGRLGLETATWAALHFRAGLFELGRLQYEPATLFTAGAVTWYGPGEAAGLGPELAEGAPALRLHIPADGPLDPPSVQRSLDAARGFFRSCFAADYPVATCTSWLLDPQLADHLPPSSNILAFQRRFTLVEADAPGDADVFRFVFRMPEVDPERAPTRTTLERAAAGHVRSGGSWRVRTGWLRLA</sequence>
<keyword evidence="3" id="KW-0808">Transferase</keyword>
<dbReference type="Gene3D" id="3.40.630.120">
    <property type="match status" value="1"/>
</dbReference>
<keyword evidence="3" id="KW-0012">Acyltransferase</keyword>
<dbReference type="InterPro" id="IPR041273">
    <property type="entry name" value="NAT_N"/>
</dbReference>
<dbReference type="Pfam" id="PF18164">
    <property type="entry name" value="GNAT_C"/>
    <property type="match status" value="1"/>
</dbReference>
<dbReference type="GO" id="GO:0016746">
    <property type="term" value="F:acyltransferase activity"/>
    <property type="evidence" value="ECO:0007669"/>
    <property type="project" value="UniProtKB-KW"/>
</dbReference>
<proteinExistence type="predicted"/>
<protein>
    <submittedName>
        <fullName evidence="3">Acyltransferase domain-containing protein</fullName>
    </submittedName>
</protein>
<organism evidence="3 4">
    <name type="scientific">Nocardiopsis sediminis</name>
    <dbReference type="NCBI Taxonomy" id="1778267"/>
    <lineage>
        <taxon>Bacteria</taxon>
        <taxon>Bacillati</taxon>
        <taxon>Actinomycetota</taxon>
        <taxon>Actinomycetes</taxon>
        <taxon>Streptosporangiales</taxon>
        <taxon>Nocardiopsidaceae</taxon>
        <taxon>Nocardiopsis</taxon>
    </lineage>
</organism>
<evidence type="ECO:0000313" key="4">
    <source>
        <dbReference type="Proteomes" id="UP001595847"/>
    </source>
</evidence>
<dbReference type="Pfam" id="PF18082">
    <property type="entry name" value="NAT_N"/>
    <property type="match status" value="1"/>
</dbReference>
<name>A0ABV8FN90_9ACTN</name>
<dbReference type="EMBL" id="JBHSBH010000008">
    <property type="protein sequence ID" value="MFC3996904.1"/>
    <property type="molecule type" value="Genomic_DNA"/>
</dbReference>
<feature type="domain" description="GNAT-like C-terminal" evidence="2">
    <location>
        <begin position="173"/>
        <end position="334"/>
    </location>
</feature>
<evidence type="ECO:0000259" key="2">
    <source>
        <dbReference type="Pfam" id="PF18164"/>
    </source>
</evidence>
<feature type="domain" description="N-acyltransferase N-terminal" evidence="1">
    <location>
        <begin position="43"/>
        <end position="170"/>
    </location>
</feature>
<reference evidence="4" key="1">
    <citation type="journal article" date="2019" name="Int. J. Syst. Evol. Microbiol.">
        <title>The Global Catalogue of Microorganisms (GCM) 10K type strain sequencing project: providing services to taxonomists for standard genome sequencing and annotation.</title>
        <authorList>
            <consortium name="The Broad Institute Genomics Platform"/>
            <consortium name="The Broad Institute Genome Sequencing Center for Infectious Disease"/>
            <person name="Wu L."/>
            <person name="Ma J."/>
        </authorList>
    </citation>
    <scope>NUCLEOTIDE SEQUENCE [LARGE SCALE GENOMIC DNA]</scope>
    <source>
        <strain evidence="4">TBRC 1826</strain>
    </source>
</reference>
<keyword evidence="4" id="KW-1185">Reference proteome</keyword>